<proteinExistence type="predicted"/>
<evidence type="ECO:0000256" key="2">
    <source>
        <dbReference type="ARBA" id="ARBA00013194"/>
    </source>
</evidence>
<gene>
    <name evidence="8" type="ORF">G6F51_005501</name>
</gene>
<reference evidence="8" key="1">
    <citation type="journal article" date="2020" name="Microb. Genom.">
        <title>Genetic diversity of clinical and environmental Mucorales isolates obtained from an investigation of mucormycosis cases among solid organ transplant recipients.</title>
        <authorList>
            <person name="Nguyen M.H."/>
            <person name="Kaul D."/>
            <person name="Muto C."/>
            <person name="Cheng S.J."/>
            <person name="Richter R.A."/>
            <person name="Bruno V.M."/>
            <person name="Liu G."/>
            <person name="Beyhan S."/>
            <person name="Sundermann A.J."/>
            <person name="Mounaud S."/>
            <person name="Pasculle A.W."/>
            <person name="Nierman W.C."/>
            <person name="Driscoll E."/>
            <person name="Cumbie R."/>
            <person name="Clancy C.J."/>
            <person name="Dupont C.L."/>
        </authorList>
    </citation>
    <scope>NUCLEOTIDE SEQUENCE</scope>
    <source>
        <strain evidence="8">GL16</strain>
    </source>
</reference>
<keyword evidence="6" id="KW-0732">Signal</keyword>
<dbReference type="Proteomes" id="UP000717996">
    <property type="component" value="Unassembled WGS sequence"/>
</dbReference>
<accession>A0A9P6YE97</accession>
<keyword evidence="3 5" id="KW-0697">Rotamase</keyword>
<feature type="signal peptide" evidence="6">
    <location>
        <begin position="1"/>
        <end position="21"/>
    </location>
</feature>
<dbReference type="GO" id="GO:0003755">
    <property type="term" value="F:peptidyl-prolyl cis-trans isomerase activity"/>
    <property type="evidence" value="ECO:0007669"/>
    <property type="project" value="UniProtKB-KW"/>
</dbReference>
<dbReference type="SUPFAM" id="SSF54534">
    <property type="entry name" value="FKBP-like"/>
    <property type="match status" value="1"/>
</dbReference>
<evidence type="ECO:0000256" key="1">
    <source>
        <dbReference type="ARBA" id="ARBA00000971"/>
    </source>
</evidence>
<sequence>MFSHVICKFLLTLSFITIIYAAKSESKTNQPTKLFGGTINKPEKCGLKASSSSTVRIHYRSRVWGQEEYFESTYIREAPLEVKLGNGNLLKGIEDGIHGMCTGEIRRLLIPPNQAYGAIGIPNLVPPNTAIVVDVEMVNVNSPFS</sequence>
<dbReference type="InterPro" id="IPR001179">
    <property type="entry name" value="PPIase_FKBP_dom"/>
</dbReference>
<dbReference type="PROSITE" id="PS50059">
    <property type="entry name" value="FKBP_PPIASE"/>
    <property type="match status" value="1"/>
</dbReference>
<evidence type="ECO:0000256" key="4">
    <source>
        <dbReference type="ARBA" id="ARBA00023235"/>
    </source>
</evidence>
<dbReference type="Gene3D" id="3.10.50.40">
    <property type="match status" value="1"/>
</dbReference>
<feature type="chain" id="PRO_5040482396" description="peptidylprolyl isomerase" evidence="6">
    <location>
        <begin position="22"/>
        <end position="145"/>
    </location>
</feature>
<keyword evidence="4 5" id="KW-0413">Isomerase</keyword>
<name>A0A9P6YE97_RHIOR</name>
<dbReference type="InterPro" id="IPR044609">
    <property type="entry name" value="FKBP2/11"/>
</dbReference>
<dbReference type="GO" id="GO:0005783">
    <property type="term" value="C:endoplasmic reticulum"/>
    <property type="evidence" value="ECO:0007669"/>
    <property type="project" value="TreeGrafter"/>
</dbReference>
<comment type="catalytic activity">
    <reaction evidence="1 5">
        <text>[protein]-peptidylproline (omega=180) = [protein]-peptidylproline (omega=0)</text>
        <dbReference type="Rhea" id="RHEA:16237"/>
        <dbReference type="Rhea" id="RHEA-COMP:10747"/>
        <dbReference type="Rhea" id="RHEA-COMP:10748"/>
        <dbReference type="ChEBI" id="CHEBI:83833"/>
        <dbReference type="ChEBI" id="CHEBI:83834"/>
        <dbReference type="EC" id="5.2.1.8"/>
    </reaction>
</comment>
<comment type="caution">
    <text evidence="8">The sequence shown here is derived from an EMBL/GenBank/DDBJ whole genome shotgun (WGS) entry which is preliminary data.</text>
</comment>
<evidence type="ECO:0000313" key="8">
    <source>
        <dbReference type="EMBL" id="KAG1545380.1"/>
    </source>
</evidence>
<dbReference type="PANTHER" id="PTHR45779">
    <property type="entry name" value="PEPTIDYLPROLYL ISOMERASE"/>
    <property type="match status" value="1"/>
</dbReference>
<dbReference type="Pfam" id="PF00254">
    <property type="entry name" value="FKBP_C"/>
    <property type="match status" value="1"/>
</dbReference>
<organism evidence="8 9">
    <name type="scientific">Rhizopus oryzae</name>
    <name type="common">Mucormycosis agent</name>
    <name type="synonym">Rhizopus arrhizus var. delemar</name>
    <dbReference type="NCBI Taxonomy" id="64495"/>
    <lineage>
        <taxon>Eukaryota</taxon>
        <taxon>Fungi</taxon>
        <taxon>Fungi incertae sedis</taxon>
        <taxon>Mucoromycota</taxon>
        <taxon>Mucoromycotina</taxon>
        <taxon>Mucoromycetes</taxon>
        <taxon>Mucorales</taxon>
        <taxon>Mucorineae</taxon>
        <taxon>Rhizopodaceae</taxon>
        <taxon>Rhizopus</taxon>
    </lineage>
</organism>
<feature type="domain" description="PPIase FKBP-type" evidence="7">
    <location>
        <begin position="52"/>
        <end position="141"/>
    </location>
</feature>
<dbReference type="EMBL" id="JAANIT010000678">
    <property type="protein sequence ID" value="KAG1545380.1"/>
    <property type="molecule type" value="Genomic_DNA"/>
</dbReference>
<dbReference type="PANTHER" id="PTHR45779:SF7">
    <property type="entry name" value="PEPTIDYLPROLYL ISOMERASE"/>
    <property type="match status" value="1"/>
</dbReference>
<evidence type="ECO:0000256" key="6">
    <source>
        <dbReference type="SAM" id="SignalP"/>
    </source>
</evidence>
<evidence type="ECO:0000256" key="3">
    <source>
        <dbReference type="ARBA" id="ARBA00023110"/>
    </source>
</evidence>
<protein>
    <recommendedName>
        <fullName evidence="2 5">peptidylprolyl isomerase</fullName>
        <ecNumber evidence="2 5">5.2.1.8</ecNumber>
    </recommendedName>
</protein>
<dbReference type="AlphaFoldDB" id="A0A9P6YE97"/>
<dbReference type="InterPro" id="IPR046357">
    <property type="entry name" value="PPIase_dom_sf"/>
</dbReference>
<evidence type="ECO:0000313" key="9">
    <source>
        <dbReference type="Proteomes" id="UP000717996"/>
    </source>
</evidence>
<dbReference type="EC" id="5.2.1.8" evidence="2 5"/>
<evidence type="ECO:0000256" key="5">
    <source>
        <dbReference type="PROSITE-ProRule" id="PRU00277"/>
    </source>
</evidence>
<evidence type="ECO:0000259" key="7">
    <source>
        <dbReference type="PROSITE" id="PS50059"/>
    </source>
</evidence>